<evidence type="ECO:0000313" key="2">
    <source>
        <dbReference type="EMBL" id="CAK65122.1"/>
    </source>
</evidence>
<evidence type="ECO:0000313" key="3">
    <source>
        <dbReference type="Proteomes" id="UP000000600"/>
    </source>
</evidence>
<organism evidence="2 3">
    <name type="scientific">Paramecium tetraurelia</name>
    <dbReference type="NCBI Taxonomy" id="5888"/>
    <lineage>
        <taxon>Eukaryota</taxon>
        <taxon>Sar</taxon>
        <taxon>Alveolata</taxon>
        <taxon>Ciliophora</taxon>
        <taxon>Intramacronucleata</taxon>
        <taxon>Oligohymenophorea</taxon>
        <taxon>Peniculida</taxon>
        <taxon>Parameciidae</taxon>
        <taxon>Paramecium</taxon>
    </lineage>
</organism>
<dbReference type="KEGG" id="ptm:GSPATT00034600001"/>
<dbReference type="GeneID" id="5018304"/>
<dbReference type="HOGENOM" id="CLU_2431723_0_0_1"/>
<dbReference type="Proteomes" id="UP000000600">
    <property type="component" value="Unassembled WGS sequence"/>
</dbReference>
<name>A0C2V5_PARTE</name>
<dbReference type="AlphaFoldDB" id="A0C2V5"/>
<accession>A0C2V5</accession>
<gene>
    <name evidence="2" type="ORF">GSPATT00034600001</name>
</gene>
<feature type="compositionally biased region" description="Basic residues" evidence="1">
    <location>
        <begin position="11"/>
        <end position="21"/>
    </location>
</feature>
<dbReference type="OMA" id="QKAQTLC"/>
<dbReference type="EMBL" id="CT868036">
    <property type="protein sequence ID" value="CAK65122.1"/>
    <property type="molecule type" value="Genomic_DNA"/>
</dbReference>
<sequence>MNSFSLEKNRFHQKACQKKKKGQSENLTTLSKKQQIDTFIEQKTQTLYLDVNQSYTKASDQESFNLNKIPKSLRANLIGQLNNKYKRRSPL</sequence>
<proteinExistence type="predicted"/>
<dbReference type="OrthoDB" id="299629at2759"/>
<evidence type="ECO:0000256" key="1">
    <source>
        <dbReference type="SAM" id="MobiDB-lite"/>
    </source>
</evidence>
<protein>
    <submittedName>
        <fullName evidence="2">Uncharacterized protein</fullName>
    </submittedName>
</protein>
<dbReference type="RefSeq" id="XP_001432519.1">
    <property type="nucleotide sequence ID" value="XM_001432482.1"/>
</dbReference>
<reference evidence="2 3" key="1">
    <citation type="journal article" date="2006" name="Nature">
        <title>Global trends of whole-genome duplications revealed by the ciliate Paramecium tetraurelia.</title>
        <authorList>
            <consortium name="Genoscope"/>
            <person name="Aury J.-M."/>
            <person name="Jaillon O."/>
            <person name="Duret L."/>
            <person name="Noel B."/>
            <person name="Jubin C."/>
            <person name="Porcel B.M."/>
            <person name="Segurens B."/>
            <person name="Daubin V."/>
            <person name="Anthouard V."/>
            <person name="Aiach N."/>
            <person name="Arnaiz O."/>
            <person name="Billaut A."/>
            <person name="Beisson J."/>
            <person name="Blanc I."/>
            <person name="Bouhouche K."/>
            <person name="Camara F."/>
            <person name="Duharcourt S."/>
            <person name="Guigo R."/>
            <person name="Gogendeau D."/>
            <person name="Katinka M."/>
            <person name="Keller A.-M."/>
            <person name="Kissmehl R."/>
            <person name="Klotz C."/>
            <person name="Koll F."/>
            <person name="Le Moue A."/>
            <person name="Lepere C."/>
            <person name="Malinsky S."/>
            <person name="Nowacki M."/>
            <person name="Nowak J.K."/>
            <person name="Plattner H."/>
            <person name="Poulain J."/>
            <person name="Ruiz F."/>
            <person name="Serrano V."/>
            <person name="Zagulski M."/>
            <person name="Dessen P."/>
            <person name="Betermier M."/>
            <person name="Weissenbach J."/>
            <person name="Scarpelli C."/>
            <person name="Schachter V."/>
            <person name="Sperling L."/>
            <person name="Meyer E."/>
            <person name="Cohen J."/>
            <person name="Wincker P."/>
        </authorList>
    </citation>
    <scope>NUCLEOTIDE SEQUENCE [LARGE SCALE GENOMIC DNA]</scope>
    <source>
        <strain evidence="2 3">Stock d4-2</strain>
    </source>
</reference>
<keyword evidence="3" id="KW-1185">Reference proteome</keyword>
<dbReference type="InParanoid" id="A0C2V5"/>
<feature type="region of interest" description="Disordered" evidence="1">
    <location>
        <begin position="1"/>
        <end position="27"/>
    </location>
</feature>